<accession>A0A069DMG6</accession>
<proteinExistence type="evidence at transcript level"/>
<dbReference type="EMBL" id="GBGP01000239">
    <property type="protein sequence ID" value="JAC84955.1"/>
    <property type="molecule type" value="mRNA"/>
</dbReference>
<organism evidence="1">
    <name type="scientific">Clytia hemisphaerica</name>
    <dbReference type="NCBI Taxonomy" id="252671"/>
    <lineage>
        <taxon>Eukaryota</taxon>
        <taxon>Metazoa</taxon>
        <taxon>Cnidaria</taxon>
        <taxon>Hydrozoa</taxon>
        <taxon>Hydroidolina</taxon>
        <taxon>Leptothecata</taxon>
        <taxon>Obeliida</taxon>
        <taxon>Clytiidae</taxon>
        <taxon>Clytia</taxon>
    </lineage>
</organism>
<reference evidence="1" key="1">
    <citation type="journal article" date="2014" name="PLoS Genet.">
        <title>Differential Responses to Wnt and PCP Disruption Predict Expression and Developmental Function of Conserved and Novel Genes in a Cnidarian.</title>
        <authorList>
            <person name="Lapebie P."/>
            <person name="Ruggiero A."/>
            <person name="Barreau C."/>
            <person name="Chevalier S."/>
            <person name="Chang P."/>
            <person name="Dru P."/>
            <person name="Houliston E."/>
            <person name="Momose T."/>
        </authorList>
    </citation>
    <scope>NUCLEOTIDE SEQUENCE</scope>
</reference>
<name>A0A069DMG6_9CNID</name>
<dbReference type="AlphaFoldDB" id="A0A069DMG6"/>
<sequence length="112" mass="12918">MNGQCKVYRKIMEASSDITLSIVNLREFIDVIRSKKSIKFYFSIKPQYHQAKDPTDITDPPVVHNSNVYVFLTDDSEIENQIKLIHEKITSDMEVLKGTVVDGLWINCSRLI</sequence>
<evidence type="ECO:0000313" key="1">
    <source>
        <dbReference type="EMBL" id="JAC84955.1"/>
    </source>
</evidence>
<protein>
    <submittedName>
        <fullName evidence="1">Conserved uncharacterized protein</fullName>
    </submittedName>
</protein>